<evidence type="ECO:0000256" key="5">
    <source>
        <dbReference type="ARBA" id="ARBA00023136"/>
    </source>
</evidence>
<accession>A0A1X7T803</accession>
<evidence type="ECO:0000256" key="2">
    <source>
        <dbReference type="ARBA" id="ARBA00007262"/>
    </source>
</evidence>
<keyword evidence="4 6" id="KW-1133">Transmembrane helix</keyword>
<evidence type="ECO:0000256" key="1">
    <source>
        <dbReference type="ARBA" id="ARBA00004141"/>
    </source>
</evidence>
<dbReference type="AlphaFoldDB" id="A0A1X7T803"/>
<dbReference type="InterPro" id="IPR009311">
    <property type="entry name" value="IFI6/IFI27-like"/>
</dbReference>
<sequence length="95" mass="8623">AGIGTTIAIVGGGVAAGTAAVVAAPLVVSGLGFTAGGIVANSIGASMMSAWAPTAAGGVVATLQSIGAAGLSFMGKLGLAAIIGAVFSGTAAFFI</sequence>
<comment type="similarity">
    <text evidence="2">Belongs to the IFI6/IFI27 family.</text>
</comment>
<feature type="transmembrane region" description="Helical" evidence="6">
    <location>
        <begin position="6"/>
        <end position="39"/>
    </location>
</feature>
<keyword evidence="5 6" id="KW-0472">Membrane</keyword>
<dbReference type="EnsemblMetazoa" id="Aqu2.1.10671_001">
    <property type="protein sequence ID" value="Aqu2.1.10671_001"/>
    <property type="gene ID" value="Aqu2.1.10671"/>
</dbReference>
<name>A0A1X7T803_AMPQE</name>
<reference evidence="7" key="1">
    <citation type="submission" date="2017-05" db="UniProtKB">
        <authorList>
            <consortium name="EnsemblMetazoa"/>
        </authorList>
    </citation>
    <scope>IDENTIFICATION</scope>
</reference>
<comment type="subcellular location">
    <subcellularLocation>
        <location evidence="1">Membrane</location>
        <topology evidence="1">Multi-pass membrane protein</topology>
    </subcellularLocation>
</comment>
<dbReference type="InterPro" id="IPR038213">
    <property type="entry name" value="IFI6/IFI27-like_sf"/>
</dbReference>
<feature type="transmembrane region" description="Helical" evidence="6">
    <location>
        <begin position="51"/>
        <end position="71"/>
    </location>
</feature>
<dbReference type="InParanoid" id="A0A1X7T803"/>
<evidence type="ECO:0000256" key="4">
    <source>
        <dbReference type="ARBA" id="ARBA00022989"/>
    </source>
</evidence>
<dbReference type="Pfam" id="PF06140">
    <property type="entry name" value="Ifi-6-16"/>
    <property type="match status" value="1"/>
</dbReference>
<dbReference type="PANTHER" id="PTHR16932">
    <property type="entry name" value="INTERFERON ALPHA-INDUCIBLE PROTEIN 27"/>
    <property type="match status" value="1"/>
</dbReference>
<feature type="transmembrane region" description="Helical" evidence="6">
    <location>
        <begin position="77"/>
        <end position="94"/>
    </location>
</feature>
<keyword evidence="3 6" id="KW-0812">Transmembrane</keyword>
<dbReference type="Gene3D" id="6.10.110.10">
    <property type="match status" value="1"/>
</dbReference>
<dbReference type="GO" id="GO:0016020">
    <property type="term" value="C:membrane"/>
    <property type="evidence" value="ECO:0007669"/>
    <property type="project" value="UniProtKB-SubCell"/>
</dbReference>
<dbReference type="PANTHER" id="PTHR16932:SF18">
    <property type="entry name" value="INTERFERON, ALPHA-INDUCIBLE PROTEIN 27-LIKE 2"/>
    <property type="match status" value="1"/>
</dbReference>
<proteinExistence type="inferred from homology"/>
<evidence type="ECO:0000313" key="7">
    <source>
        <dbReference type="EnsemblMetazoa" id="Aqu2.1.10671_001"/>
    </source>
</evidence>
<evidence type="ECO:0000256" key="3">
    <source>
        <dbReference type="ARBA" id="ARBA00022692"/>
    </source>
</evidence>
<evidence type="ECO:0000256" key="6">
    <source>
        <dbReference type="SAM" id="Phobius"/>
    </source>
</evidence>
<protein>
    <submittedName>
        <fullName evidence="7">Uncharacterized protein</fullName>
    </submittedName>
</protein>
<organism evidence="7">
    <name type="scientific">Amphimedon queenslandica</name>
    <name type="common">Sponge</name>
    <dbReference type="NCBI Taxonomy" id="400682"/>
    <lineage>
        <taxon>Eukaryota</taxon>
        <taxon>Metazoa</taxon>
        <taxon>Porifera</taxon>
        <taxon>Demospongiae</taxon>
        <taxon>Heteroscleromorpha</taxon>
        <taxon>Haplosclerida</taxon>
        <taxon>Niphatidae</taxon>
        <taxon>Amphimedon</taxon>
    </lineage>
</organism>